<reference evidence="3" key="1">
    <citation type="submission" date="2021-03" db="EMBL/GenBank/DDBJ databases">
        <title>A new species, PO-11, isolated from a karst cave deposit.</title>
        <authorList>
            <person name="Zhaoxiaoyong W."/>
        </authorList>
    </citation>
    <scope>NUCLEOTIDE SEQUENCE</scope>
    <source>
        <strain evidence="3">PO-11</strain>
    </source>
</reference>
<feature type="transmembrane region" description="Helical" evidence="1">
    <location>
        <begin position="201"/>
        <end position="231"/>
    </location>
</feature>
<dbReference type="RefSeq" id="WP_207615127.1">
    <property type="nucleotide sequence ID" value="NZ_JAFNLL010000007.1"/>
</dbReference>
<feature type="transmembrane region" description="Helical" evidence="1">
    <location>
        <begin position="251"/>
        <end position="275"/>
    </location>
</feature>
<organism evidence="3 4">
    <name type="scientific">Arthrobacter cavernae</name>
    <dbReference type="NCBI Taxonomy" id="2817681"/>
    <lineage>
        <taxon>Bacteria</taxon>
        <taxon>Bacillati</taxon>
        <taxon>Actinomycetota</taxon>
        <taxon>Actinomycetes</taxon>
        <taxon>Micrococcales</taxon>
        <taxon>Micrococcaceae</taxon>
        <taxon>Arthrobacter</taxon>
    </lineage>
</organism>
<keyword evidence="1" id="KW-0812">Transmembrane</keyword>
<evidence type="ECO:0000313" key="3">
    <source>
        <dbReference type="EMBL" id="MBO1267334.1"/>
    </source>
</evidence>
<sequence>MRTFVSAAAVILSLLLAAVAVPTAWVDSNIVREDGFVRLTAALGKDQAFQHSLAMAAVGSLESAIELPAAAEQLAAGILEDAATSMQSWPEFPGAWDETIRKSHRLNFTDPSSVTEETPAPTSLILDVGPLVGLVAARLTAATGLPVDVPDAALINIGAPSQRQLVERAAAFAPLWWVPALGALVSLCLAFVAARRRSRLAVFAGLGFAVVAAVWTASAGIAGGVVGSMASGNPVAEVFKREFVAACQAGFGQWVVLALAGAGGLVALGAVAWAVSSGRRRTA</sequence>
<evidence type="ECO:0000313" key="4">
    <source>
        <dbReference type="Proteomes" id="UP000664164"/>
    </source>
</evidence>
<evidence type="ECO:0000256" key="1">
    <source>
        <dbReference type="SAM" id="Phobius"/>
    </source>
</evidence>
<protein>
    <recommendedName>
        <fullName evidence="5">Integral membrane protein</fullName>
    </recommendedName>
</protein>
<keyword evidence="4" id="KW-1185">Reference proteome</keyword>
<feature type="chain" id="PRO_5038941488" description="Integral membrane protein" evidence="2">
    <location>
        <begin position="21"/>
        <end position="283"/>
    </location>
</feature>
<dbReference type="AlphaFoldDB" id="A0A939HDS3"/>
<accession>A0A939HDS3</accession>
<keyword evidence="1" id="KW-1133">Transmembrane helix</keyword>
<dbReference type="Proteomes" id="UP000664164">
    <property type="component" value="Unassembled WGS sequence"/>
</dbReference>
<keyword evidence="2" id="KW-0732">Signal</keyword>
<evidence type="ECO:0008006" key="5">
    <source>
        <dbReference type="Google" id="ProtNLM"/>
    </source>
</evidence>
<name>A0A939HDS3_9MICC</name>
<dbReference type="EMBL" id="JAFNLL010000007">
    <property type="protein sequence ID" value="MBO1267334.1"/>
    <property type="molecule type" value="Genomic_DNA"/>
</dbReference>
<evidence type="ECO:0000256" key="2">
    <source>
        <dbReference type="SAM" id="SignalP"/>
    </source>
</evidence>
<proteinExistence type="predicted"/>
<feature type="signal peptide" evidence="2">
    <location>
        <begin position="1"/>
        <end position="20"/>
    </location>
</feature>
<gene>
    <name evidence="3" type="ORF">J1902_04950</name>
</gene>
<feature type="transmembrane region" description="Helical" evidence="1">
    <location>
        <begin position="175"/>
        <end position="194"/>
    </location>
</feature>
<keyword evidence="1" id="KW-0472">Membrane</keyword>
<comment type="caution">
    <text evidence="3">The sequence shown here is derived from an EMBL/GenBank/DDBJ whole genome shotgun (WGS) entry which is preliminary data.</text>
</comment>